<evidence type="ECO:0000313" key="2">
    <source>
        <dbReference type="EMBL" id="WAJ71533.1"/>
    </source>
</evidence>
<feature type="domain" description="Cytochrome C Planctomycete-type" evidence="1">
    <location>
        <begin position="62"/>
        <end position="119"/>
    </location>
</feature>
<dbReference type="Pfam" id="PF07635">
    <property type="entry name" value="PSCyt1"/>
    <property type="match status" value="1"/>
</dbReference>
<sequence length="304" mass="34118">MTAKSYFVLVFILTLALLGLTISQQPAWLQWGKETLLGLPKLQAHEDSFYQQRVDPIFERYCTDCHQKDKIKGQLRLDSFRQTVFGGRSGDVLGINEQNSILLQRMQLPADDRLAMPPYGRKRHTDDELKVIQLWLAKGASGTLTAAEFPNAPKAKRIIEFKPYQPEHVDELRSTYAADVARLQNLYPYNVQYLARTSKYLEITHLSSAPVADSLFAQVHQVAPIVQKLNLRNAPITDQAIDVILQMSSLTYINLAATQVSAQAVAKLLGLNNLKYLVVNKSVLTELPIQKFNQAGIQLTGIEG</sequence>
<dbReference type="Proteomes" id="UP001163726">
    <property type="component" value="Chromosome"/>
</dbReference>
<gene>
    <name evidence="2" type="ORF">OLW01_06980</name>
</gene>
<organism evidence="2 3">
    <name type="scientific">Catenovulum adriaticum</name>
    <dbReference type="NCBI Taxonomy" id="2984846"/>
    <lineage>
        <taxon>Bacteria</taxon>
        <taxon>Pseudomonadati</taxon>
        <taxon>Pseudomonadota</taxon>
        <taxon>Gammaproteobacteria</taxon>
        <taxon>Alteromonadales</taxon>
        <taxon>Alteromonadaceae</taxon>
        <taxon>Catenovulum</taxon>
    </lineage>
</organism>
<accession>A0ABY7APP3</accession>
<keyword evidence="3" id="KW-1185">Reference proteome</keyword>
<proteinExistence type="predicted"/>
<dbReference type="EMBL" id="CP109965">
    <property type="protein sequence ID" value="WAJ71533.1"/>
    <property type="molecule type" value="Genomic_DNA"/>
</dbReference>
<dbReference type="InterPro" id="IPR036909">
    <property type="entry name" value="Cyt_c-like_dom_sf"/>
</dbReference>
<evidence type="ECO:0000313" key="3">
    <source>
        <dbReference type="Proteomes" id="UP001163726"/>
    </source>
</evidence>
<evidence type="ECO:0000259" key="1">
    <source>
        <dbReference type="Pfam" id="PF07635"/>
    </source>
</evidence>
<dbReference type="SUPFAM" id="SSF52047">
    <property type="entry name" value="RNI-like"/>
    <property type="match status" value="1"/>
</dbReference>
<dbReference type="Gene3D" id="3.80.10.10">
    <property type="entry name" value="Ribonuclease Inhibitor"/>
    <property type="match status" value="1"/>
</dbReference>
<dbReference type="InterPro" id="IPR011429">
    <property type="entry name" value="Cyt_c_Planctomycete-type"/>
</dbReference>
<dbReference type="SUPFAM" id="SSF46626">
    <property type="entry name" value="Cytochrome c"/>
    <property type="match status" value="1"/>
</dbReference>
<dbReference type="RefSeq" id="WP_268076083.1">
    <property type="nucleotide sequence ID" value="NZ_CP109965.1"/>
</dbReference>
<reference evidence="2" key="1">
    <citation type="submission" date="2022-10" db="EMBL/GenBank/DDBJ databases">
        <title>Catenovulum adriacola sp. nov. isolated in the Harbour of Susak.</title>
        <authorList>
            <person name="Schoch T."/>
            <person name="Reich S.J."/>
            <person name="Stoeferle S."/>
            <person name="Flaiz M."/>
            <person name="Kazda M."/>
            <person name="Riedel C.U."/>
            <person name="Duerre P."/>
        </authorList>
    </citation>
    <scope>NUCLEOTIDE SEQUENCE</scope>
    <source>
        <strain evidence="2">TS8</strain>
    </source>
</reference>
<name>A0ABY7APP3_9ALTE</name>
<protein>
    <recommendedName>
        <fullName evidence="1">Cytochrome C Planctomycete-type domain-containing protein</fullName>
    </recommendedName>
</protein>
<dbReference type="InterPro" id="IPR032675">
    <property type="entry name" value="LRR_dom_sf"/>
</dbReference>